<dbReference type="SMART" id="SM00033">
    <property type="entry name" value="CH"/>
    <property type="match status" value="2"/>
</dbReference>
<gene>
    <name evidence="4" type="ORF">PROFUN_01290</name>
</gene>
<evidence type="ECO:0000259" key="3">
    <source>
        <dbReference type="PROSITE" id="PS50021"/>
    </source>
</evidence>
<dbReference type="Pfam" id="PF00307">
    <property type="entry name" value="CH"/>
    <property type="match status" value="2"/>
</dbReference>
<dbReference type="InterPro" id="IPR036872">
    <property type="entry name" value="CH_dom_sf"/>
</dbReference>
<dbReference type="SUPFAM" id="SSF47576">
    <property type="entry name" value="Calponin-homology domain, CH-domain"/>
    <property type="match status" value="1"/>
</dbReference>
<dbReference type="GO" id="GO:0032432">
    <property type="term" value="C:actin filament bundle"/>
    <property type="evidence" value="ECO:0007669"/>
    <property type="project" value="TreeGrafter"/>
</dbReference>
<reference evidence="4 5" key="1">
    <citation type="journal article" date="2018" name="Genome Biol. Evol.">
        <title>Multiple Roots of Fruiting Body Formation in Amoebozoa.</title>
        <authorList>
            <person name="Hillmann F."/>
            <person name="Forbes G."/>
            <person name="Novohradska S."/>
            <person name="Ferling I."/>
            <person name="Riege K."/>
            <person name="Groth M."/>
            <person name="Westermann M."/>
            <person name="Marz M."/>
            <person name="Spaller T."/>
            <person name="Winckler T."/>
            <person name="Schaap P."/>
            <person name="Glockner G."/>
        </authorList>
    </citation>
    <scope>NUCLEOTIDE SEQUENCE [LARGE SCALE GENOMIC DNA]</scope>
    <source>
        <strain evidence="4 5">Jena</strain>
    </source>
</reference>
<dbReference type="EMBL" id="MDYQ01000003">
    <property type="protein sequence ID" value="PRP89427.1"/>
    <property type="molecule type" value="Genomic_DNA"/>
</dbReference>
<dbReference type="InterPro" id="IPR001715">
    <property type="entry name" value="CH_dom"/>
</dbReference>
<dbReference type="PANTHER" id="PTHR19961">
    <property type="entry name" value="FIMBRIN/PLASTIN"/>
    <property type="match status" value="1"/>
</dbReference>
<dbReference type="Gene3D" id="1.10.418.10">
    <property type="entry name" value="Calponin-like domain"/>
    <property type="match status" value="2"/>
</dbReference>
<feature type="domain" description="Calponin-homology (CH)" evidence="3">
    <location>
        <begin position="231"/>
        <end position="342"/>
    </location>
</feature>
<proteinExistence type="predicted"/>
<dbReference type="GO" id="GO:0051017">
    <property type="term" value="P:actin filament bundle assembly"/>
    <property type="evidence" value="ECO:0007669"/>
    <property type="project" value="InterPro"/>
</dbReference>
<feature type="domain" description="Calponin-homology (CH)" evidence="3">
    <location>
        <begin position="86"/>
        <end position="201"/>
    </location>
</feature>
<dbReference type="PROSITE" id="PS50021">
    <property type="entry name" value="CH"/>
    <property type="match status" value="2"/>
</dbReference>
<evidence type="ECO:0000256" key="1">
    <source>
        <dbReference type="ARBA" id="ARBA00022737"/>
    </source>
</evidence>
<dbReference type="InParanoid" id="A0A2P6NZQ9"/>
<organism evidence="4 5">
    <name type="scientific">Planoprotostelium fungivorum</name>
    <dbReference type="NCBI Taxonomy" id="1890364"/>
    <lineage>
        <taxon>Eukaryota</taxon>
        <taxon>Amoebozoa</taxon>
        <taxon>Evosea</taxon>
        <taxon>Variosea</taxon>
        <taxon>Cavosteliida</taxon>
        <taxon>Cavosteliaceae</taxon>
        <taxon>Planoprotostelium</taxon>
    </lineage>
</organism>
<dbReference type="PANTHER" id="PTHR19961:SF18">
    <property type="entry name" value="FI19014P1"/>
    <property type="match status" value="1"/>
</dbReference>
<dbReference type="GO" id="GO:0051015">
    <property type="term" value="F:actin filament binding"/>
    <property type="evidence" value="ECO:0007669"/>
    <property type="project" value="InterPro"/>
</dbReference>
<sequence>MDGNCTTEPIDPFSCDLLLLEVVTQSTPTARHDDLYGTHHKLYRLSCSQWMIENAGSSGMSATSVSASPSSGGSFLVTSNRAQDEAAERKRFSEYINMSTGATDQEDLWIDPSSEASLFEVVSQGVVLNRFINLRFPGKVNESKLSLKPKSPFEKTANNELTVAALRELGIKLVNIEANDLSKGTPTLVLGALWQLIKKTLLSSLDTTSVLSQLRDELSATGDTQLPQEEFTAEKALFSWANYHLKKSGRTDKKLTNFGADTEDGIIYAILLNRIAPQHMTTELLEEVLSSNDKLNRAKTVVEVAKKAFNSKFSVFVSPQDIVSGNGRLNFAFGLTLFNFYPILEAPVVSSSPVSSPNQGGRTKIGIVMVMHGQNDSLCTKGSIDWTSSGTIQLQVKRVNKEAKDGPFTTQLDRSQMQVIDCGVWDIGMIINAKSQANLGPLQLADAVIYLSGFDSEDKKANFKNFLGSCRRYPKKVT</sequence>
<keyword evidence="2" id="KW-0009">Actin-binding</keyword>
<dbReference type="CDD" id="cd21217">
    <property type="entry name" value="CH_PLS_FIM_rpt1"/>
    <property type="match status" value="1"/>
</dbReference>
<dbReference type="CDD" id="cd21218">
    <property type="entry name" value="CH_PLS_FIM_rpt2"/>
    <property type="match status" value="1"/>
</dbReference>
<keyword evidence="5" id="KW-1185">Reference proteome</keyword>
<dbReference type="AlphaFoldDB" id="A0A2P6NZQ9"/>
<dbReference type="GO" id="GO:0005737">
    <property type="term" value="C:cytoplasm"/>
    <property type="evidence" value="ECO:0007669"/>
    <property type="project" value="TreeGrafter"/>
</dbReference>
<protein>
    <submittedName>
        <fullName evidence="4">Actin bundling protein</fullName>
    </submittedName>
</protein>
<evidence type="ECO:0000313" key="4">
    <source>
        <dbReference type="EMBL" id="PRP89427.1"/>
    </source>
</evidence>
<dbReference type="Proteomes" id="UP000241769">
    <property type="component" value="Unassembled WGS sequence"/>
</dbReference>
<dbReference type="STRING" id="1890364.A0A2P6NZQ9"/>
<evidence type="ECO:0000313" key="5">
    <source>
        <dbReference type="Proteomes" id="UP000241769"/>
    </source>
</evidence>
<dbReference type="OrthoDB" id="431378at2759"/>
<accession>A0A2P6NZQ9</accession>
<dbReference type="InterPro" id="IPR039959">
    <property type="entry name" value="Fimbrin/Plastin"/>
</dbReference>
<name>A0A2P6NZQ9_9EUKA</name>
<comment type="caution">
    <text evidence="4">The sequence shown here is derived from an EMBL/GenBank/DDBJ whole genome shotgun (WGS) entry which is preliminary data.</text>
</comment>
<dbReference type="GO" id="GO:0005884">
    <property type="term" value="C:actin filament"/>
    <property type="evidence" value="ECO:0007669"/>
    <property type="project" value="TreeGrafter"/>
</dbReference>
<evidence type="ECO:0000256" key="2">
    <source>
        <dbReference type="ARBA" id="ARBA00023203"/>
    </source>
</evidence>
<dbReference type="GO" id="GO:0051639">
    <property type="term" value="P:actin filament network formation"/>
    <property type="evidence" value="ECO:0007669"/>
    <property type="project" value="TreeGrafter"/>
</dbReference>
<keyword evidence="1" id="KW-0677">Repeat</keyword>